<dbReference type="KEGG" id="dsq:DICSQDRAFT_147972"/>
<proteinExistence type="predicted"/>
<gene>
    <name evidence="1" type="ORF">DICSQDRAFT_147972</name>
</gene>
<dbReference type="Proteomes" id="UP000053319">
    <property type="component" value="Unassembled WGS sequence"/>
</dbReference>
<dbReference type="AlphaFoldDB" id="R7SVT6"/>
<dbReference type="EMBL" id="JH719417">
    <property type="protein sequence ID" value="EJF60304.1"/>
    <property type="molecule type" value="Genomic_DNA"/>
</dbReference>
<dbReference type="GeneID" id="18836704"/>
<dbReference type="HOGENOM" id="CLU_2979062_0_0_1"/>
<evidence type="ECO:0000313" key="1">
    <source>
        <dbReference type="EMBL" id="EJF60304.1"/>
    </source>
</evidence>
<evidence type="ECO:0000313" key="2">
    <source>
        <dbReference type="Proteomes" id="UP000053319"/>
    </source>
</evidence>
<name>R7SVT6_DICSQ</name>
<organism evidence="1 2">
    <name type="scientific">Dichomitus squalens (strain LYAD-421)</name>
    <name type="common">Western red white-rot fungus</name>
    <dbReference type="NCBI Taxonomy" id="732165"/>
    <lineage>
        <taxon>Eukaryota</taxon>
        <taxon>Fungi</taxon>
        <taxon>Dikarya</taxon>
        <taxon>Basidiomycota</taxon>
        <taxon>Agaricomycotina</taxon>
        <taxon>Agaricomycetes</taxon>
        <taxon>Polyporales</taxon>
        <taxon>Polyporaceae</taxon>
        <taxon>Dichomitus</taxon>
    </lineage>
</organism>
<sequence>MPLSPPACVCVCASAAVCASASTVSPPSSSAAKACSELISPASRASDVVGRAGVDRPA</sequence>
<dbReference type="RefSeq" id="XP_007366984.1">
    <property type="nucleotide sequence ID" value="XM_007366922.1"/>
</dbReference>
<protein>
    <submittedName>
        <fullName evidence="1">Uncharacterized protein</fullName>
    </submittedName>
</protein>
<reference evidence="1 2" key="1">
    <citation type="journal article" date="2012" name="Science">
        <title>The Paleozoic origin of enzymatic lignin decomposition reconstructed from 31 fungal genomes.</title>
        <authorList>
            <person name="Floudas D."/>
            <person name="Binder M."/>
            <person name="Riley R."/>
            <person name="Barry K."/>
            <person name="Blanchette R.A."/>
            <person name="Henrissat B."/>
            <person name="Martinez A.T."/>
            <person name="Otillar R."/>
            <person name="Spatafora J.W."/>
            <person name="Yadav J.S."/>
            <person name="Aerts A."/>
            <person name="Benoit I."/>
            <person name="Boyd A."/>
            <person name="Carlson A."/>
            <person name="Copeland A."/>
            <person name="Coutinho P.M."/>
            <person name="de Vries R.P."/>
            <person name="Ferreira P."/>
            <person name="Findley K."/>
            <person name="Foster B."/>
            <person name="Gaskell J."/>
            <person name="Glotzer D."/>
            <person name="Gorecki P."/>
            <person name="Heitman J."/>
            <person name="Hesse C."/>
            <person name="Hori C."/>
            <person name="Igarashi K."/>
            <person name="Jurgens J.A."/>
            <person name="Kallen N."/>
            <person name="Kersten P."/>
            <person name="Kohler A."/>
            <person name="Kuees U."/>
            <person name="Kumar T.K.A."/>
            <person name="Kuo A."/>
            <person name="LaButti K."/>
            <person name="Larrondo L.F."/>
            <person name="Lindquist E."/>
            <person name="Ling A."/>
            <person name="Lombard V."/>
            <person name="Lucas S."/>
            <person name="Lundell T."/>
            <person name="Martin R."/>
            <person name="McLaughlin D.J."/>
            <person name="Morgenstern I."/>
            <person name="Morin E."/>
            <person name="Murat C."/>
            <person name="Nagy L.G."/>
            <person name="Nolan M."/>
            <person name="Ohm R.A."/>
            <person name="Patyshakuliyeva A."/>
            <person name="Rokas A."/>
            <person name="Ruiz-Duenas F.J."/>
            <person name="Sabat G."/>
            <person name="Salamov A."/>
            <person name="Samejima M."/>
            <person name="Schmutz J."/>
            <person name="Slot J.C."/>
            <person name="St John F."/>
            <person name="Stenlid J."/>
            <person name="Sun H."/>
            <person name="Sun S."/>
            <person name="Syed K."/>
            <person name="Tsang A."/>
            <person name="Wiebenga A."/>
            <person name="Young D."/>
            <person name="Pisabarro A."/>
            <person name="Eastwood D.C."/>
            <person name="Martin F."/>
            <person name="Cullen D."/>
            <person name="Grigoriev I.V."/>
            <person name="Hibbett D.S."/>
        </authorList>
    </citation>
    <scope>NUCLEOTIDE SEQUENCE [LARGE SCALE GENOMIC DNA]</scope>
    <source>
        <strain evidence="1 2">LYAD-421 SS1</strain>
    </source>
</reference>
<accession>R7SVT6</accession>